<protein>
    <recommendedName>
        <fullName evidence="4">Probable 2-phosphosulfolactate phosphatase</fullName>
        <ecNumber evidence="3">3.1.3.71</ecNumber>
    </recommendedName>
</protein>
<evidence type="ECO:0000256" key="5">
    <source>
        <dbReference type="ARBA" id="ARBA00022801"/>
    </source>
</evidence>
<dbReference type="AlphaFoldDB" id="I5C516"/>
<evidence type="ECO:0000256" key="3">
    <source>
        <dbReference type="ARBA" id="ARBA00012953"/>
    </source>
</evidence>
<dbReference type="EC" id="3.1.3.71" evidence="3"/>
<dbReference type="GO" id="GO:0050545">
    <property type="term" value="F:sulfopyruvate decarboxylase activity"/>
    <property type="evidence" value="ECO:0007669"/>
    <property type="project" value="TreeGrafter"/>
</dbReference>
<comment type="cofactor">
    <cofactor evidence="1">
        <name>Mg(2+)</name>
        <dbReference type="ChEBI" id="CHEBI:18420"/>
    </cofactor>
</comment>
<dbReference type="PANTHER" id="PTHR37311:SF1">
    <property type="entry name" value="2-PHOSPHOSULFOLACTATE PHOSPHATASE-RELATED"/>
    <property type="match status" value="1"/>
</dbReference>
<dbReference type="Proteomes" id="UP000005551">
    <property type="component" value="Unassembled WGS sequence"/>
</dbReference>
<keyword evidence="6" id="KW-0460">Magnesium</keyword>
<reference evidence="8 9" key="1">
    <citation type="submission" date="2012-05" db="EMBL/GenBank/DDBJ databases">
        <title>Genome sequence of Nitritalea halalkaliphila LW7.</title>
        <authorList>
            <person name="Jangir P.K."/>
            <person name="Singh A."/>
            <person name="Shivaji S."/>
            <person name="Sharma R."/>
        </authorList>
    </citation>
    <scope>NUCLEOTIDE SEQUENCE [LARGE SCALE GENOMIC DNA]</scope>
    <source>
        <strain evidence="8 9">LW7</strain>
    </source>
</reference>
<comment type="similarity">
    <text evidence="2">Belongs to the ComB family.</text>
</comment>
<keyword evidence="9" id="KW-1185">Reference proteome</keyword>
<dbReference type="InterPro" id="IPR036702">
    <property type="entry name" value="ComB-like_sf"/>
</dbReference>
<accession>I5C516</accession>
<evidence type="ECO:0000256" key="4">
    <source>
        <dbReference type="ARBA" id="ARBA00021948"/>
    </source>
</evidence>
<dbReference type="GO" id="GO:0000287">
    <property type="term" value="F:magnesium ion binding"/>
    <property type="evidence" value="ECO:0007669"/>
    <property type="project" value="InterPro"/>
</dbReference>
<evidence type="ECO:0000256" key="6">
    <source>
        <dbReference type="ARBA" id="ARBA00022842"/>
    </source>
</evidence>
<comment type="caution">
    <text evidence="8">The sequence shown here is derived from an EMBL/GenBank/DDBJ whole genome shotgun (WGS) entry which is preliminary data.</text>
</comment>
<dbReference type="GO" id="GO:0050532">
    <property type="term" value="F:2-phosphosulfolactate phosphatase activity"/>
    <property type="evidence" value="ECO:0007669"/>
    <property type="project" value="UniProtKB-EC"/>
</dbReference>
<evidence type="ECO:0000256" key="1">
    <source>
        <dbReference type="ARBA" id="ARBA00001946"/>
    </source>
</evidence>
<comment type="catalytic activity">
    <reaction evidence="7">
        <text>(2R)-O-phospho-3-sulfolactate + H2O = (2R)-3-sulfolactate + phosphate</text>
        <dbReference type="Rhea" id="RHEA:23416"/>
        <dbReference type="ChEBI" id="CHEBI:15377"/>
        <dbReference type="ChEBI" id="CHEBI:15597"/>
        <dbReference type="ChEBI" id="CHEBI:43474"/>
        <dbReference type="ChEBI" id="CHEBI:58738"/>
        <dbReference type="EC" id="3.1.3.71"/>
    </reaction>
</comment>
<name>I5C516_9BACT</name>
<proteinExistence type="inferred from homology"/>
<evidence type="ECO:0000256" key="7">
    <source>
        <dbReference type="ARBA" id="ARBA00033711"/>
    </source>
</evidence>
<evidence type="ECO:0000313" key="8">
    <source>
        <dbReference type="EMBL" id="EIM76918.1"/>
    </source>
</evidence>
<dbReference type="EMBL" id="AJYA01000017">
    <property type="protein sequence ID" value="EIM76918.1"/>
    <property type="molecule type" value="Genomic_DNA"/>
</dbReference>
<sequence>MKTVSICLTPALRELYEVSGRIVVVVDIFRASSTMVAALCEGVDHIIPVADQEECRALGAKGYLTAGERNGHIIPGFDLGNSPLAFQQEAFKGQKLSMTTTNGTLAIEKFREGARELLIGLL</sequence>
<dbReference type="STRING" id="1189621.A3SI_08261"/>
<dbReference type="PANTHER" id="PTHR37311">
    <property type="entry name" value="2-PHOSPHOSULFOLACTATE PHOSPHATASE-RELATED"/>
    <property type="match status" value="1"/>
</dbReference>
<dbReference type="PATRIC" id="fig|1189621.3.peg.1722"/>
<evidence type="ECO:0000313" key="9">
    <source>
        <dbReference type="Proteomes" id="UP000005551"/>
    </source>
</evidence>
<evidence type="ECO:0000256" key="2">
    <source>
        <dbReference type="ARBA" id="ARBA00009997"/>
    </source>
</evidence>
<dbReference type="Pfam" id="PF04029">
    <property type="entry name" value="2-ph_phosp"/>
    <property type="match status" value="1"/>
</dbReference>
<organism evidence="8 9">
    <name type="scientific">Nitritalea halalkaliphila LW7</name>
    <dbReference type="NCBI Taxonomy" id="1189621"/>
    <lineage>
        <taxon>Bacteria</taxon>
        <taxon>Pseudomonadati</taxon>
        <taxon>Bacteroidota</taxon>
        <taxon>Cytophagia</taxon>
        <taxon>Cytophagales</taxon>
        <taxon>Cyclobacteriaceae</taxon>
        <taxon>Nitritalea</taxon>
    </lineage>
</organism>
<dbReference type="SUPFAM" id="SSF142823">
    <property type="entry name" value="ComB-like"/>
    <property type="match status" value="1"/>
</dbReference>
<gene>
    <name evidence="8" type="ORF">A3SI_08261</name>
</gene>
<keyword evidence="5" id="KW-0378">Hydrolase</keyword>
<dbReference type="Gene3D" id="3.90.1560.10">
    <property type="entry name" value="ComB-like"/>
    <property type="match status" value="1"/>
</dbReference>
<dbReference type="InterPro" id="IPR005238">
    <property type="entry name" value="ComB-like"/>
</dbReference>